<organism evidence="1 2">
    <name type="scientific">Spiroplasma poulsonii</name>
    <dbReference type="NCBI Taxonomy" id="2138"/>
    <lineage>
        <taxon>Bacteria</taxon>
        <taxon>Bacillati</taxon>
        <taxon>Mycoplasmatota</taxon>
        <taxon>Mollicutes</taxon>
        <taxon>Entomoplasmatales</taxon>
        <taxon>Spiroplasmataceae</taxon>
        <taxon>Spiroplasma</taxon>
    </lineage>
</organism>
<evidence type="ECO:0000313" key="2">
    <source>
        <dbReference type="Proteomes" id="UP000274545"/>
    </source>
</evidence>
<proteinExistence type="predicted"/>
<reference evidence="1 2" key="1">
    <citation type="journal article" date="2019" name="Genome Biol. Evol.">
        <title>Toxin and genome evolution in a Drosophila defensive symbiosis.</title>
        <authorList>
            <person name="Ballinger M.J."/>
            <person name="Gawryluk R.M."/>
            <person name="Perlman S.J."/>
        </authorList>
    </citation>
    <scope>NUCLEOTIDE SEQUENCE [LARGE SCALE GENOMIC DNA]</scope>
    <source>
        <strain evidence="2">sNeo</strain>
    </source>
</reference>
<dbReference type="EMBL" id="RAHC01000005">
    <property type="protein sequence ID" value="RUP76803.1"/>
    <property type="molecule type" value="Genomic_DNA"/>
</dbReference>
<sequence>MVLNYIDNEHLIINIHYKKKKLEKELNLNNQQPIIVNLQTDIRDIKKKVIIMLNNFTYLLETPYWLLQNSTVGNKYPFAKKYELVNEINKIGTRYSGKTISNIKMFGELLKISLLIKEPICIIASMYWSKF</sequence>
<dbReference type="RefSeq" id="WP_127092958.1">
    <property type="nucleotide sequence ID" value="NZ_RAHC01000005.1"/>
</dbReference>
<protein>
    <submittedName>
        <fullName evidence="1">Uncharacterized protein</fullName>
    </submittedName>
</protein>
<accession>A0A3S0TXU0</accession>
<dbReference type="AlphaFoldDB" id="A0A3S0TXU0"/>
<comment type="caution">
    <text evidence="1">The sequence shown here is derived from an EMBL/GenBank/DDBJ whole genome shotgun (WGS) entry which is preliminary data.</text>
</comment>
<name>A0A3S0TXU0_9MOLU</name>
<dbReference type="Proteomes" id="UP000274545">
    <property type="component" value="Unassembled WGS sequence"/>
</dbReference>
<evidence type="ECO:0000313" key="1">
    <source>
        <dbReference type="EMBL" id="RUP76803.1"/>
    </source>
</evidence>
<gene>
    <name evidence="1" type="ORF">D6D54_05030</name>
</gene>